<dbReference type="Pfam" id="PF00106">
    <property type="entry name" value="adh_short"/>
    <property type="match status" value="1"/>
</dbReference>
<dbReference type="Gene3D" id="3.40.50.720">
    <property type="entry name" value="NAD(P)-binding Rossmann-like Domain"/>
    <property type="match status" value="1"/>
</dbReference>
<dbReference type="InterPro" id="IPR002347">
    <property type="entry name" value="SDR_fam"/>
</dbReference>
<dbReference type="STRING" id="391625.PPSIR1_29173"/>
<evidence type="ECO:0000313" key="2">
    <source>
        <dbReference type="Proteomes" id="UP000005801"/>
    </source>
</evidence>
<accession>A6G602</accession>
<keyword evidence="2" id="KW-1185">Reference proteome</keyword>
<dbReference type="EMBL" id="ABCS01000028">
    <property type="protein sequence ID" value="EDM78604.1"/>
    <property type="molecule type" value="Genomic_DNA"/>
</dbReference>
<evidence type="ECO:0000313" key="1">
    <source>
        <dbReference type="EMBL" id="EDM78604.1"/>
    </source>
</evidence>
<sequence length="130" mass="13515">MSAKGPTPFNSIYAATKYGLAGFTHSLRVELHGTGVHAGVVCPGFVSEGMWGRTGLKAPAVLKEVTAGQVVRGVMKAMGGAGEVLVTAGPVRPLLALFQMFPGLEGMMMRRTGVVRVLAERAELAESGDS</sequence>
<comment type="caution">
    <text evidence="1">The sequence shown here is derived from an EMBL/GenBank/DDBJ whole genome shotgun (WGS) entry which is preliminary data.</text>
</comment>
<dbReference type="InterPro" id="IPR036291">
    <property type="entry name" value="NAD(P)-bd_dom_sf"/>
</dbReference>
<gene>
    <name evidence="1" type="ORF">PPSIR1_29173</name>
</gene>
<dbReference type="AlphaFoldDB" id="A6G602"/>
<dbReference type="SUPFAM" id="SSF51735">
    <property type="entry name" value="NAD(P)-binding Rossmann-fold domains"/>
    <property type="match status" value="1"/>
</dbReference>
<reference evidence="1 2" key="1">
    <citation type="submission" date="2007-06" db="EMBL/GenBank/DDBJ databases">
        <authorList>
            <person name="Shimkets L."/>
            <person name="Ferriera S."/>
            <person name="Johnson J."/>
            <person name="Kravitz S."/>
            <person name="Beeson K."/>
            <person name="Sutton G."/>
            <person name="Rogers Y.-H."/>
            <person name="Friedman R."/>
            <person name="Frazier M."/>
            <person name="Venter J.C."/>
        </authorList>
    </citation>
    <scope>NUCLEOTIDE SEQUENCE [LARGE SCALE GENOMIC DNA]</scope>
    <source>
        <strain evidence="1 2">SIR-1</strain>
    </source>
</reference>
<name>A6G602_9BACT</name>
<proteinExistence type="predicted"/>
<dbReference type="PRINTS" id="PR00081">
    <property type="entry name" value="GDHRDH"/>
</dbReference>
<dbReference type="eggNOG" id="COG0300">
    <property type="taxonomic scope" value="Bacteria"/>
</dbReference>
<protein>
    <submittedName>
        <fullName evidence="1">Short-chain dehydrogenase</fullName>
    </submittedName>
</protein>
<dbReference type="PANTHER" id="PTHR45274:SF2">
    <property type="entry name" value="NAD(P)-BINDING ROSSMANN-FOLD SUPERFAMILY PROTEIN"/>
    <property type="match status" value="1"/>
</dbReference>
<organism evidence="1 2">
    <name type="scientific">Plesiocystis pacifica SIR-1</name>
    <dbReference type="NCBI Taxonomy" id="391625"/>
    <lineage>
        <taxon>Bacteria</taxon>
        <taxon>Pseudomonadati</taxon>
        <taxon>Myxococcota</taxon>
        <taxon>Polyangia</taxon>
        <taxon>Nannocystales</taxon>
        <taxon>Nannocystaceae</taxon>
        <taxon>Plesiocystis</taxon>
    </lineage>
</organism>
<dbReference type="PANTHER" id="PTHR45274">
    <property type="entry name" value="NAD(P)-BINDING ROSSMANN-FOLD SUPERFAMILY PROTEIN"/>
    <property type="match status" value="1"/>
</dbReference>
<dbReference type="Proteomes" id="UP000005801">
    <property type="component" value="Unassembled WGS sequence"/>
</dbReference>